<protein>
    <recommendedName>
        <fullName evidence="7">Alpha-amylase</fullName>
        <ecNumber evidence="7">3.2.1.1</ecNumber>
    </recommendedName>
</protein>
<name>A0A266Q3Z1_9GAMM</name>
<evidence type="ECO:0000313" key="13">
    <source>
        <dbReference type="Proteomes" id="UP000216101"/>
    </source>
</evidence>
<keyword evidence="4 9" id="KW-0732">Signal</keyword>
<keyword evidence="7" id="KW-0326">Glycosidase</keyword>
<dbReference type="InterPro" id="IPR006047">
    <property type="entry name" value="GH13_cat_dom"/>
</dbReference>
<dbReference type="Proteomes" id="UP000216101">
    <property type="component" value="Unassembled WGS sequence"/>
</dbReference>
<evidence type="ECO:0000256" key="1">
    <source>
        <dbReference type="ARBA" id="ARBA00001913"/>
    </source>
</evidence>
<comment type="caution">
    <text evidence="12">The sequence shown here is derived from an EMBL/GenBank/DDBJ whole genome shotgun (WGS) entry which is preliminary data.</text>
</comment>
<evidence type="ECO:0000256" key="2">
    <source>
        <dbReference type="ARBA" id="ARBA00008061"/>
    </source>
</evidence>
<dbReference type="InterPro" id="IPR031319">
    <property type="entry name" value="A-amylase_C"/>
</dbReference>
<dbReference type="Pfam" id="PF00128">
    <property type="entry name" value="Alpha-amylase"/>
    <property type="match status" value="1"/>
</dbReference>
<dbReference type="GO" id="GO:0004556">
    <property type="term" value="F:alpha-amylase activity"/>
    <property type="evidence" value="ECO:0007669"/>
    <property type="project" value="UniProtKB-UniRule"/>
</dbReference>
<feature type="domain" description="Alpha-amylase C-terminal" evidence="10">
    <location>
        <begin position="794"/>
        <end position="867"/>
    </location>
</feature>
<dbReference type="InterPro" id="IPR013780">
    <property type="entry name" value="Glyco_hydro_b"/>
</dbReference>
<evidence type="ECO:0000256" key="4">
    <source>
        <dbReference type="ARBA" id="ARBA00022729"/>
    </source>
</evidence>
<dbReference type="SUPFAM" id="SSF51445">
    <property type="entry name" value="(Trans)glycosidases"/>
    <property type="match status" value="1"/>
</dbReference>
<keyword evidence="7" id="KW-0378">Hydrolase</keyword>
<keyword evidence="13" id="KW-1185">Reference proteome</keyword>
<feature type="domain" description="Glycosyl hydrolase family 13 catalytic" evidence="11">
    <location>
        <begin position="364"/>
        <end position="782"/>
    </location>
</feature>
<evidence type="ECO:0000259" key="10">
    <source>
        <dbReference type="SMART" id="SM00632"/>
    </source>
</evidence>
<dbReference type="InterPro" id="IPR017853">
    <property type="entry name" value="GH"/>
</dbReference>
<evidence type="ECO:0000256" key="8">
    <source>
        <dbReference type="SAM" id="MobiDB-lite"/>
    </source>
</evidence>
<dbReference type="Gene3D" id="3.20.20.80">
    <property type="entry name" value="Glycosidases"/>
    <property type="match status" value="1"/>
</dbReference>
<sequence length="867" mass="92823">MKHKLVLLSFLLATSASAQAEWFLRGTHNAWAATPMNPAGTNTVELTNVVFTAAGNIKFDRYGDWSENYGVGGRNGTNIAVAQGTWNIRFYTDTKNWNISAVTPPTPYHLRGTFNGWAEGTLLTRVGTTDVYESCQQFVSGDATGGPRFKVDPNGGWGSDAVPATDYTVAAGWVKITFNASSKAITTQQNLAANCGSATISSSSSSSSSMAPSSSSAATTSSSTSTSSASAASVSSSSSLPAILFHLRGTHNAWAEGDVFVTPAGTNQLEACRNFSAGDANGGPRFKVDRNGGWGADAFPAADQVASGWTRIVINTSTNSLVSVTTNLAANCGTASASSLSSSSSSSSSSAPVADDFRARTMYFVFVDRFANGNTNNDNGTNPAATSTVKGAGAQSEWKKYWGGDIEGLISKLDYLQALGVTAIWVTPLVDNINEGNEGGYHGYWARDFYAVDEHLGDWALVDELDAQMEARGMKLVLDIALNHSNQDDQYEFGALYKEGAFITDFASGKNTWYNANGAISDCGDTNPATTCNGEWDDPWSFRNKSLFNLTDFKHGTTSNSLADEYLINAALKWMDHGVDAFRIDAIKHIEPSFINRFSAAVRAKKADTYIFGEWYNAGAGDAVSMTFLNERRGSELLDFKLRDAIENAIAGNINMINLSTHIGSRGAAMNGYEDWQAIFLDNHDATRTSVYLQTTGVTNSNRPGKGMTKAFADARQNLGMALVMTLPGIPTIYYGTEQNSTWFTANGDGQVGHDPYNREQMPSFSQTTTAFSLISALSELRKNSPAIQRGTYAERWVNADVLVFQRQEGSDCAVVAVNRGSPTTITVPNLCLANAAYTSKVGSDVVNVTSGSGTFNLSQNEVVVLH</sequence>
<gene>
    <name evidence="12" type="ORF">CBP51_15585</name>
</gene>
<evidence type="ECO:0000256" key="9">
    <source>
        <dbReference type="SAM" id="SignalP"/>
    </source>
</evidence>
<feature type="signal peptide" evidence="9">
    <location>
        <begin position="1"/>
        <end position="20"/>
    </location>
</feature>
<dbReference type="SMART" id="SM00632">
    <property type="entry name" value="Aamy_C"/>
    <property type="match status" value="1"/>
</dbReference>
<dbReference type="GO" id="GO:0046872">
    <property type="term" value="F:metal ion binding"/>
    <property type="evidence" value="ECO:0007669"/>
    <property type="project" value="UniProtKB-KW"/>
</dbReference>
<dbReference type="SUPFAM" id="SSF51011">
    <property type="entry name" value="Glycosyl hydrolase domain"/>
    <property type="match status" value="1"/>
</dbReference>
<reference evidence="13" key="1">
    <citation type="submission" date="2017-05" db="EMBL/GenBank/DDBJ databases">
        <authorList>
            <person name="Barney B.M."/>
        </authorList>
    </citation>
    <scope>NUCLEOTIDE SEQUENCE [LARGE SCALE GENOMIC DNA]</scope>
    <source>
        <strain evidence="13">PSBB022</strain>
    </source>
</reference>
<comment type="similarity">
    <text evidence="2 6">Belongs to the glycosyl hydrolase 13 family.</text>
</comment>
<accession>A0A266Q3Z1</accession>
<dbReference type="PRINTS" id="PR00110">
    <property type="entry name" value="ALPHAAMYLASE"/>
</dbReference>
<dbReference type="PANTHER" id="PTHR10357">
    <property type="entry name" value="ALPHA-AMYLASE FAMILY MEMBER"/>
    <property type="match status" value="1"/>
</dbReference>
<feature type="chain" id="PRO_5012786068" description="Alpha-amylase" evidence="9">
    <location>
        <begin position="21"/>
        <end position="867"/>
    </location>
</feature>
<keyword evidence="7" id="KW-0119">Carbohydrate metabolism</keyword>
<evidence type="ECO:0000256" key="7">
    <source>
        <dbReference type="RuleBase" id="RU361134"/>
    </source>
</evidence>
<dbReference type="STRING" id="1209072.GCA_000766945_00093"/>
<dbReference type="Gene3D" id="2.60.40.1180">
    <property type="entry name" value="Golgi alpha-mannosidase II"/>
    <property type="match status" value="1"/>
</dbReference>
<dbReference type="SMART" id="SM00642">
    <property type="entry name" value="Aamy"/>
    <property type="match status" value="1"/>
</dbReference>
<dbReference type="AlphaFoldDB" id="A0A266Q3Z1"/>
<feature type="region of interest" description="Disordered" evidence="8">
    <location>
        <begin position="203"/>
        <end position="230"/>
    </location>
</feature>
<comment type="catalytic activity">
    <reaction evidence="7">
        <text>Endohydrolysis of (1-&gt;4)-alpha-D-glucosidic linkages in polysaccharides containing three or more (1-&gt;4)-alpha-linked D-glucose units.</text>
        <dbReference type="EC" id="3.2.1.1"/>
    </reaction>
</comment>
<organism evidence="12 13">
    <name type="scientific">Cellvibrio mixtus</name>
    <dbReference type="NCBI Taxonomy" id="39650"/>
    <lineage>
        <taxon>Bacteria</taxon>
        <taxon>Pseudomonadati</taxon>
        <taxon>Pseudomonadota</taxon>
        <taxon>Gammaproteobacteria</taxon>
        <taxon>Cellvibrionales</taxon>
        <taxon>Cellvibrionaceae</taxon>
        <taxon>Cellvibrio</taxon>
    </lineage>
</organism>
<evidence type="ECO:0000313" key="12">
    <source>
        <dbReference type="EMBL" id="OZY84597.1"/>
    </source>
</evidence>
<comment type="cofactor">
    <cofactor evidence="1">
        <name>Ca(2+)</name>
        <dbReference type="ChEBI" id="CHEBI:29108"/>
    </cofactor>
</comment>
<evidence type="ECO:0000259" key="11">
    <source>
        <dbReference type="SMART" id="SM00642"/>
    </source>
</evidence>
<dbReference type="EC" id="3.2.1.1" evidence="7"/>
<evidence type="ECO:0000256" key="5">
    <source>
        <dbReference type="ARBA" id="ARBA00022837"/>
    </source>
</evidence>
<evidence type="ECO:0000256" key="3">
    <source>
        <dbReference type="ARBA" id="ARBA00022723"/>
    </source>
</evidence>
<keyword evidence="5" id="KW-0106">Calcium</keyword>
<proteinExistence type="inferred from homology"/>
<evidence type="ECO:0000256" key="6">
    <source>
        <dbReference type="RuleBase" id="RU003615"/>
    </source>
</evidence>
<dbReference type="EMBL" id="NHNI01000002">
    <property type="protein sequence ID" value="OZY84597.1"/>
    <property type="molecule type" value="Genomic_DNA"/>
</dbReference>
<dbReference type="InterPro" id="IPR006046">
    <property type="entry name" value="Alpha_amylase"/>
</dbReference>
<keyword evidence="3" id="KW-0479">Metal-binding</keyword>
<dbReference type="PANTHER" id="PTHR10357:SF215">
    <property type="entry name" value="ALPHA-AMYLASE 1"/>
    <property type="match status" value="1"/>
</dbReference>
<dbReference type="GO" id="GO:0005975">
    <property type="term" value="P:carbohydrate metabolic process"/>
    <property type="evidence" value="ECO:0007669"/>
    <property type="project" value="InterPro"/>
</dbReference>
<dbReference type="RefSeq" id="WP_094985638.1">
    <property type="nucleotide sequence ID" value="NZ_NHNI01000002.1"/>
</dbReference>